<evidence type="ECO:0000313" key="3">
    <source>
        <dbReference type="EMBL" id="MEV0708116.1"/>
    </source>
</evidence>
<organism evidence="3 4">
    <name type="scientific">Nocardia aurea</name>
    <dbReference type="NCBI Taxonomy" id="2144174"/>
    <lineage>
        <taxon>Bacteria</taxon>
        <taxon>Bacillati</taxon>
        <taxon>Actinomycetota</taxon>
        <taxon>Actinomycetes</taxon>
        <taxon>Mycobacteriales</taxon>
        <taxon>Nocardiaceae</taxon>
        <taxon>Nocardia</taxon>
    </lineage>
</organism>
<gene>
    <name evidence="3" type="ORF">AB0I48_11165</name>
</gene>
<dbReference type="SUPFAM" id="SSF50249">
    <property type="entry name" value="Nucleic acid-binding proteins"/>
    <property type="match status" value="1"/>
</dbReference>
<feature type="domain" description="ChsH2 rubredoxin-like zinc ribbon" evidence="2">
    <location>
        <begin position="17"/>
        <end position="51"/>
    </location>
</feature>
<protein>
    <submittedName>
        <fullName evidence="3">OB-fold domain-containing protein</fullName>
    </submittedName>
</protein>
<reference evidence="3 4" key="1">
    <citation type="submission" date="2024-06" db="EMBL/GenBank/DDBJ databases">
        <title>The Natural Products Discovery Center: Release of the First 8490 Sequenced Strains for Exploring Actinobacteria Biosynthetic Diversity.</title>
        <authorList>
            <person name="Kalkreuter E."/>
            <person name="Kautsar S.A."/>
            <person name="Yang D."/>
            <person name="Bader C.D."/>
            <person name="Teijaro C.N."/>
            <person name="Fluegel L."/>
            <person name="Davis C.M."/>
            <person name="Simpson J.R."/>
            <person name="Lauterbach L."/>
            <person name="Steele A.D."/>
            <person name="Gui C."/>
            <person name="Meng S."/>
            <person name="Li G."/>
            <person name="Viehrig K."/>
            <person name="Ye F."/>
            <person name="Su P."/>
            <person name="Kiefer A.F."/>
            <person name="Nichols A."/>
            <person name="Cepeda A.J."/>
            <person name="Yan W."/>
            <person name="Fan B."/>
            <person name="Jiang Y."/>
            <person name="Adhikari A."/>
            <person name="Zheng C.-J."/>
            <person name="Schuster L."/>
            <person name="Cowan T.M."/>
            <person name="Smanski M.J."/>
            <person name="Chevrette M.G."/>
            <person name="De Carvalho L.P.S."/>
            <person name="Shen B."/>
        </authorList>
    </citation>
    <scope>NUCLEOTIDE SEQUENCE [LARGE SCALE GENOMIC DNA]</scope>
    <source>
        <strain evidence="3 4">NPDC050403</strain>
    </source>
</reference>
<dbReference type="InterPro" id="IPR052513">
    <property type="entry name" value="Thioester_dehydratase-like"/>
</dbReference>
<dbReference type="Pfam" id="PF01796">
    <property type="entry name" value="OB_ChsH2_C"/>
    <property type="match status" value="1"/>
</dbReference>
<evidence type="ECO:0000313" key="4">
    <source>
        <dbReference type="Proteomes" id="UP001551695"/>
    </source>
</evidence>
<dbReference type="PANTHER" id="PTHR34075:SF5">
    <property type="entry name" value="BLR3430 PROTEIN"/>
    <property type="match status" value="1"/>
</dbReference>
<dbReference type="InterPro" id="IPR012340">
    <property type="entry name" value="NA-bd_OB-fold"/>
</dbReference>
<dbReference type="EMBL" id="JBFAKC010000004">
    <property type="protein sequence ID" value="MEV0708116.1"/>
    <property type="molecule type" value="Genomic_DNA"/>
</dbReference>
<sequence length="140" mass="15653">MTARPLPVPDESSAQYWAHAREHVLSVARCRRCDRFAIPPGETCPHCLTSEPRFRFEPVSGRGRVRSWTVIRRASLLGFADEVPYLLVDVELDEQPELRMIGRLVDGPNTVVQVGDPVRVTFEDVTAEIAVPAFCLAGRP</sequence>
<dbReference type="InterPro" id="IPR022002">
    <property type="entry name" value="ChsH2_Znr"/>
</dbReference>
<name>A0ABV3FRR2_9NOCA</name>
<dbReference type="RefSeq" id="WP_355084733.1">
    <property type="nucleotide sequence ID" value="NZ_JBEXKW010000011.1"/>
</dbReference>
<feature type="domain" description="ChsH2 C-terminal OB-fold" evidence="1">
    <location>
        <begin position="58"/>
        <end position="123"/>
    </location>
</feature>
<evidence type="ECO:0000259" key="2">
    <source>
        <dbReference type="Pfam" id="PF12172"/>
    </source>
</evidence>
<evidence type="ECO:0000259" key="1">
    <source>
        <dbReference type="Pfam" id="PF01796"/>
    </source>
</evidence>
<dbReference type="Proteomes" id="UP001551695">
    <property type="component" value="Unassembled WGS sequence"/>
</dbReference>
<keyword evidence="4" id="KW-1185">Reference proteome</keyword>
<comment type="caution">
    <text evidence="3">The sequence shown here is derived from an EMBL/GenBank/DDBJ whole genome shotgun (WGS) entry which is preliminary data.</text>
</comment>
<dbReference type="PANTHER" id="PTHR34075">
    <property type="entry name" value="BLR3430 PROTEIN"/>
    <property type="match status" value="1"/>
</dbReference>
<dbReference type="Pfam" id="PF12172">
    <property type="entry name" value="zf-ChsH2"/>
    <property type="match status" value="1"/>
</dbReference>
<dbReference type="Gene3D" id="6.10.30.10">
    <property type="match status" value="1"/>
</dbReference>
<accession>A0ABV3FRR2</accession>
<dbReference type="InterPro" id="IPR002878">
    <property type="entry name" value="ChsH2_C"/>
</dbReference>
<proteinExistence type="predicted"/>